<evidence type="ECO:0000256" key="2">
    <source>
        <dbReference type="ARBA" id="ARBA00022438"/>
    </source>
</evidence>
<evidence type="ECO:0000256" key="8">
    <source>
        <dbReference type="PIRSR" id="PIRSR001123-2"/>
    </source>
</evidence>
<evidence type="ECO:0000256" key="4">
    <source>
        <dbReference type="ARBA" id="ARBA00022723"/>
    </source>
</evidence>
<accession>A0A1G6JL39</accession>
<gene>
    <name evidence="9" type="ORF">SAMN05660690_0875</name>
</gene>
<dbReference type="InterPro" id="IPR008007">
    <property type="entry name" value="Peptidase_M42"/>
</dbReference>
<keyword evidence="10" id="KW-1185">Reference proteome</keyword>
<dbReference type="Pfam" id="PF05343">
    <property type="entry name" value="Peptidase_M42"/>
    <property type="match status" value="1"/>
</dbReference>
<dbReference type="Gene3D" id="2.40.30.40">
    <property type="entry name" value="Peptidase M42, domain 2"/>
    <property type="match status" value="1"/>
</dbReference>
<dbReference type="GO" id="GO:0006508">
    <property type="term" value="P:proteolysis"/>
    <property type="evidence" value="ECO:0007669"/>
    <property type="project" value="UniProtKB-KW"/>
</dbReference>
<dbReference type="GO" id="GO:0046872">
    <property type="term" value="F:metal ion binding"/>
    <property type="evidence" value="ECO:0007669"/>
    <property type="project" value="UniProtKB-UniRule"/>
</dbReference>
<evidence type="ECO:0000256" key="6">
    <source>
        <dbReference type="PIRNR" id="PIRNR001123"/>
    </source>
</evidence>
<evidence type="ECO:0000313" key="10">
    <source>
        <dbReference type="Proteomes" id="UP000199416"/>
    </source>
</evidence>
<keyword evidence="3" id="KW-0645">Protease</keyword>
<dbReference type="SUPFAM" id="SSF53187">
    <property type="entry name" value="Zn-dependent exopeptidases"/>
    <property type="match status" value="1"/>
</dbReference>
<feature type="binding site" evidence="8">
    <location>
        <position position="67"/>
    </location>
    <ligand>
        <name>Zn(2+)</name>
        <dbReference type="ChEBI" id="CHEBI:29105"/>
        <label>1</label>
    </ligand>
</feature>
<dbReference type="OrthoDB" id="9772053at2"/>
<feature type="binding site" evidence="8">
    <location>
        <position position="247"/>
    </location>
    <ligand>
        <name>Zn(2+)</name>
        <dbReference type="ChEBI" id="CHEBI:29105"/>
        <label>1</label>
    </ligand>
</feature>
<organism evidence="9 10">
    <name type="scientific">Geodermatophilus telluris</name>
    <dbReference type="NCBI Taxonomy" id="1190417"/>
    <lineage>
        <taxon>Bacteria</taxon>
        <taxon>Bacillati</taxon>
        <taxon>Actinomycetota</taxon>
        <taxon>Actinomycetes</taxon>
        <taxon>Geodermatophilales</taxon>
        <taxon>Geodermatophilaceae</taxon>
        <taxon>Geodermatophilus</taxon>
    </lineage>
</organism>
<dbReference type="Gene3D" id="3.40.630.10">
    <property type="entry name" value="Zn peptidases"/>
    <property type="match status" value="1"/>
</dbReference>
<keyword evidence="5" id="KW-0378">Hydrolase</keyword>
<feature type="binding site" evidence="8">
    <location>
        <position position="190"/>
    </location>
    <ligand>
        <name>Zn(2+)</name>
        <dbReference type="ChEBI" id="CHEBI:29105"/>
        <label>1</label>
    </ligand>
</feature>
<feature type="binding site" evidence="8">
    <location>
        <position position="328"/>
    </location>
    <ligand>
        <name>Zn(2+)</name>
        <dbReference type="ChEBI" id="CHEBI:29105"/>
        <label>2</label>
    </ligand>
</feature>
<evidence type="ECO:0000256" key="1">
    <source>
        <dbReference type="ARBA" id="ARBA00006272"/>
    </source>
</evidence>
<reference evidence="10" key="1">
    <citation type="submission" date="2016-10" db="EMBL/GenBank/DDBJ databases">
        <authorList>
            <person name="Varghese N."/>
            <person name="Submissions S."/>
        </authorList>
    </citation>
    <scope>NUCLEOTIDE SEQUENCE [LARGE SCALE GENOMIC DNA]</scope>
    <source>
        <strain evidence="10">DSM 45421</strain>
    </source>
</reference>
<dbReference type="PIRSF" id="PIRSF001123">
    <property type="entry name" value="PepA_GA"/>
    <property type="match status" value="1"/>
</dbReference>
<keyword evidence="4 8" id="KW-0479">Metal-binding</keyword>
<comment type="similarity">
    <text evidence="1 6">Belongs to the peptidase M42 family.</text>
</comment>
<dbReference type="GO" id="GO:0004177">
    <property type="term" value="F:aminopeptidase activity"/>
    <property type="evidence" value="ECO:0007669"/>
    <property type="project" value="UniProtKB-UniRule"/>
</dbReference>
<dbReference type="EMBL" id="FMZF01000001">
    <property type="protein sequence ID" value="SDC19434.1"/>
    <property type="molecule type" value="Genomic_DNA"/>
</dbReference>
<dbReference type="RefSeq" id="WP_091363435.1">
    <property type="nucleotide sequence ID" value="NZ_FMZF01000001.1"/>
</dbReference>
<feature type="binding site" evidence="8">
    <location>
        <position position="190"/>
    </location>
    <ligand>
        <name>Zn(2+)</name>
        <dbReference type="ChEBI" id="CHEBI:29105"/>
        <label>2</label>
    </ligand>
</feature>
<protein>
    <submittedName>
        <fullName evidence="9">Putative aminopeptidase FrvX</fullName>
    </submittedName>
</protein>
<name>A0A1G6JL39_9ACTN</name>
<evidence type="ECO:0000256" key="7">
    <source>
        <dbReference type="PIRSR" id="PIRSR001123-1"/>
    </source>
</evidence>
<dbReference type="InterPro" id="IPR051464">
    <property type="entry name" value="Peptidase_M42_aminopept"/>
</dbReference>
<dbReference type="Proteomes" id="UP000199416">
    <property type="component" value="Unassembled WGS sequence"/>
</dbReference>
<feature type="binding site" evidence="8">
    <location>
        <position position="225"/>
    </location>
    <ligand>
        <name>Zn(2+)</name>
        <dbReference type="ChEBI" id="CHEBI:29105"/>
        <label>2</label>
    </ligand>
</feature>
<evidence type="ECO:0000256" key="5">
    <source>
        <dbReference type="ARBA" id="ARBA00022801"/>
    </source>
</evidence>
<dbReference type="PANTHER" id="PTHR32481">
    <property type="entry name" value="AMINOPEPTIDASE"/>
    <property type="match status" value="1"/>
</dbReference>
<evidence type="ECO:0000256" key="3">
    <source>
        <dbReference type="ARBA" id="ARBA00022670"/>
    </source>
</evidence>
<comment type="cofactor">
    <cofactor evidence="8">
        <name>a divalent metal cation</name>
        <dbReference type="ChEBI" id="CHEBI:60240"/>
    </cofactor>
    <text evidence="8">Binds 2 divalent metal cations per subunit.</text>
</comment>
<dbReference type="PANTHER" id="PTHR32481:SF0">
    <property type="entry name" value="AMINOPEPTIDASE YPDE-RELATED"/>
    <property type="match status" value="1"/>
</dbReference>
<evidence type="ECO:0000313" key="9">
    <source>
        <dbReference type="EMBL" id="SDC19434.1"/>
    </source>
</evidence>
<keyword evidence="2 9" id="KW-0031">Aminopeptidase</keyword>
<dbReference type="InterPro" id="IPR023367">
    <property type="entry name" value="Peptidase_M42_dom2"/>
</dbReference>
<feature type="active site" description="Proton acceptor" evidence="7">
    <location>
        <position position="224"/>
    </location>
</feature>
<dbReference type="AlphaFoldDB" id="A0A1G6JL39"/>
<dbReference type="STRING" id="1190417.SAMN05660690_0875"/>
<dbReference type="SUPFAM" id="SSF101821">
    <property type="entry name" value="Aminopeptidase/glucanase lid domain"/>
    <property type="match status" value="1"/>
</dbReference>
<sequence length="358" mass="37556">MPTPLPDLLAELLRAYGPCGEEGAVRDVVRRELEPLADEVAVDAAGNLVALVHGTDRSAPPVRVTAHLDELSMVVKRVEPDGTLRVNSLGVMYPGNFGLGPVAVLGRRETLTGVLTLGSEHTTPESPRIWQTKPDGGDQAMDWTHVYVFTGRSADDLAAAGVHPGTRVCVHADRRELTTVGDFLGSWFLDDRAALTALVAAARLLRADGGRPPGDVYLVATSSEEMGGIGALHASRTLPGDLTLALDVGPAEAEYQVTVDGGPVVAYADDAVVYDRAVADALVDVGRELGLDPQTAVWQSFDSDASQAKAAGLTARAALLSLPTLSTHGYEVLHSGTVDRTARLLAAFLARPVPPVSG</sequence>
<proteinExistence type="inferred from homology"/>